<organism evidence="1 2">
    <name type="scientific">Floridaenema flaviceps BLCC-F50</name>
    <dbReference type="NCBI Taxonomy" id="3153642"/>
    <lineage>
        <taxon>Bacteria</taxon>
        <taxon>Bacillati</taxon>
        <taxon>Cyanobacteriota</taxon>
        <taxon>Cyanophyceae</taxon>
        <taxon>Oscillatoriophycideae</taxon>
        <taxon>Aerosakkonematales</taxon>
        <taxon>Aerosakkonemataceae</taxon>
        <taxon>Floridanema</taxon>
        <taxon>Floridanema flaviceps</taxon>
    </lineage>
</organism>
<reference evidence="1 2" key="1">
    <citation type="submission" date="2024-09" db="EMBL/GenBank/DDBJ databases">
        <title>Floridaenema gen nov. (Aerosakkonemataceae, Aerosakkonematales ord. nov., Cyanobacteria) from benthic tropical and subtropical fresh waters, with the description of four new species.</title>
        <authorList>
            <person name="Moretto J.A."/>
            <person name="Berthold D.E."/>
            <person name="Lefler F.W."/>
            <person name="Huang I.-S."/>
            <person name="Laughinghouse H. IV."/>
        </authorList>
    </citation>
    <scope>NUCLEOTIDE SEQUENCE [LARGE SCALE GENOMIC DNA]</scope>
    <source>
        <strain evidence="1 2">BLCC-F50</strain>
    </source>
</reference>
<dbReference type="RefSeq" id="WP_413266199.1">
    <property type="nucleotide sequence ID" value="NZ_JBHFNR010000205.1"/>
</dbReference>
<protein>
    <submittedName>
        <fullName evidence="1">Uncharacterized protein</fullName>
    </submittedName>
</protein>
<dbReference type="EMBL" id="JBHFNR010000205">
    <property type="protein sequence ID" value="MFB2896574.1"/>
    <property type="molecule type" value="Genomic_DNA"/>
</dbReference>
<evidence type="ECO:0000313" key="1">
    <source>
        <dbReference type="EMBL" id="MFB2896574.1"/>
    </source>
</evidence>
<name>A0ABV4XXV4_9CYAN</name>
<accession>A0ABV4XXV4</accession>
<proteinExistence type="predicted"/>
<dbReference type="Proteomes" id="UP001576784">
    <property type="component" value="Unassembled WGS sequence"/>
</dbReference>
<gene>
    <name evidence="1" type="ORF">ACE1CI_26980</name>
</gene>
<comment type="caution">
    <text evidence="1">The sequence shown here is derived from an EMBL/GenBank/DDBJ whole genome shotgun (WGS) entry which is preliminary data.</text>
</comment>
<keyword evidence="2" id="KW-1185">Reference proteome</keyword>
<evidence type="ECO:0000313" key="2">
    <source>
        <dbReference type="Proteomes" id="UP001576784"/>
    </source>
</evidence>
<sequence>MPPSRRLADLEKAIELRYETLGKVEKRLAMTDEIFAKNAIEQRIREEVLPELRQHEAEYWDVLALEARTCAVEEVEAQKAIDVVVQEVELIENNPNANYPAELLELLRQIRDKLNEPKTPVEGKAKLALNLLPGVITYEVQLDTVKALQRVKEPIRRLFQGAIEKK</sequence>